<gene>
    <name evidence="9" type="ORF">HS088_TW10G00215</name>
</gene>
<feature type="compositionally biased region" description="Polar residues" evidence="7">
    <location>
        <begin position="1"/>
        <end position="12"/>
    </location>
</feature>
<protein>
    <submittedName>
        <fullName evidence="9">Ethylene-responsive transcription factor</fullName>
    </submittedName>
</protein>
<feature type="domain" description="AP2/ERF" evidence="8">
    <location>
        <begin position="34"/>
        <end position="91"/>
    </location>
</feature>
<dbReference type="Pfam" id="PF00847">
    <property type="entry name" value="AP2"/>
    <property type="match status" value="1"/>
</dbReference>
<name>A0A7J7D4M8_TRIWF</name>
<keyword evidence="5" id="KW-0539">Nucleus</keyword>
<comment type="subcellular location">
    <subcellularLocation>
        <location evidence="1">Nucleus</location>
    </subcellularLocation>
</comment>
<proteinExistence type="inferred from homology"/>
<feature type="region of interest" description="Disordered" evidence="7">
    <location>
        <begin position="196"/>
        <end position="263"/>
    </location>
</feature>
<evidence type="ECO:0000256" key="5">
    <source>
        <dbReference type="ARBA" id="ARBA00023242"/>
    </source>
</evidence>
<reference evidence="9 10" key="1">
    <citation type="journal article" date="2020" name="Nat. Commun.">
        <title>Genome of Tripterygium wilfordii and identification of cytochrome P450 involved in triptolide biosynthesis.</title>
        <authorList>
            <person name="Tu L."/>
            <person name="Su P."/>
            <person name="Zhang Z."/>
            <person name="Gao L."/>
            <person name="Wang J."/>
            <person name="Hu T."/>
            <person name="Zhou J."/>
            <person name="Zhang Y."/>
            <person name="Zhao Y."/>
            <person name="Liu Y."/>
            <person name="Song Y."/>
            <person name="Tong Y."/>
            <person name="Lu Y."/>
            <person name="Yang J."/>
            <person name="Xu C."/>
            <person name="Jia M."/>
            <person name="Peters R.J."/>
            <person name="Huang L."/>
            <person name="Gao W."/>
        </authorList>
    </citation>
    <scope>NUCLEOTIDE SEQUENCE [LARGE SCALE GENOMIC DNA]</scope>
    <source>
        <strain evidence="10">cv. XIE 37</strain>
        <tissue evidence="9">Leaf</tissue>
    </source>
</reference>
<dbReference type="EMBL" id="JAAARO010000010">
    <property type="protein sequence ID" value="KAF5741219.1"/>
    <property type="molecule type" value="Genomic_DNA"/>
</dbReference>
<dbReference type="GO" id="GO:0005634">
    <property type="term" value="C:nucleus"/>
    <property type="evidence" value="ECO:0007669"/>
    <property type="project" value="UniProtKB-SubCell"/>
</dbReference>
<organism evidence="9 10">
    <name type="scientific">Tripterygium wilfordii</name>
    <name type="common">Thunder God vine</name>
    <dbReference type="NCBI Taxonomy" id="458696"/>
    <lineage>
        <taxon>Eukaryota</taxon>
        <taxon>Viridiplantae</taxon>
        <taxon>Streptophyta</taxon>
        <taxon>Embryophyta</taxon>
        <taxon>Tracheophyta</taxon>
        <taxon>Spermatophyta</taxon>
        <taxon>Magnoliopsida</taxon>
        <taxon>eudicotyledons</taxon>
        <taxon>Gunneridae</taxon>
        <taxon>Pentapetalae</taxon>
        <taxon>rosids</taxon>
        <taxon>fabids</taxon>
        <taxon>Celastrales</taxon>
        <taxon>Celastraceae</taxon>
        <taxon>Tripterygium</taxon>
    </lineage>
</organism>
<comment type="similarity">
    <text evidence="6">Belongs to the AP2/ERF transcription factor family. ERF subfamily.</text>
</comment>
<accession>A0A7J7D4M8</accession>
<dbReference type="InParanoid" id="A0A7J7D4M8"/>
<dbReference type="AlphaFoldDB" id="A0A7J7D4M8"/>
<dbReference type="InterPro" id="IPR036955">
    <property type="entry name" value="AP2/ERF_dom_sf"/>
</dbReference>
<feature type="compositionally biased region" description="Low complexity" evidence="7">
    <location>
        <begin position="229"/>
        <end position="240"/>
    </location>
</feature>
<evidence type="ECO:0000256" key="2">
    <source>
        <dbReference type="ARBA" id="ARBA00023015"/>
    </source>
</evidence>
<dbReference type="GO" id="GO:0003677">
    <property type="term" value="F:DNA binding"/>
    <property type="evidence" value="ECO:0007669"/>
    <property type="project" value="UniProtKB-KW"/>
</dbReference>
<keyword evidence="3" id="KW-0238">DNA-binding</keyword>
<dbReference type="GO" id="GO:0009873">
    <property type="term" value="P:ethylene-activated signaling pathway"/>
    <property type="evidence" value="ECO:0007669"/>
    <property type="project" value="InterPro"/>
</dbReference>
<dbReference type="FunCoup" id="A0A7J7D4M8">
    <property type="interactions" value="266"/>
</dbReference>
<evidence type="ECO:0000256" key="7">
    <source>
        <dbReference type="SAM" id="MobiDB-lite"/>
    </source>
</evidence>
<evidence type="ECO:0000256" key="3">
    <source>
        <dbReference type="ARBA" id="ARBA00023125"/>
    </source>
</evidence>
<dbReference type="Proteomes" id="UP000593562">
    <property type="component" value="Unassembled WGS sequence"/>
</dbReference>
<dbReference type="InterPro" id="IPR001471">
    <property type="entry name" value="AP2/ERF_dom"/>
</dbReference>
<dbReference type="OrthoDB" id="1925932at2759"/>
<sequence length="263" mass="29556">MVSALTQSNPTQEDYVKQEEQQTVQDQENPRRIHYRGVRQRPWGKWAAEIRDPKKAARVWLGTFDTAEDAALAYDKAALKFKGNKAKLNFPERVVFQGKTTELGYSMSTSTFGNLSNTSVLPSDTSPRPSLSDPYVGFLSTHQQQSIPSSTTHESSSTLMSHNAYPHLFQYAQILSSDDSNFPYYTSNLFNQGHQFSPSHFSPSSPSSMPYSTSSFSNQQQHHQGLQRSSSNMGSSTTSSYQQEHGNGYFAYFDHDHGTNPRE</sequence>
<keyword evidence="2" id="KW-0805">Transcription regulation</keyword>
<feature type="region of interest" description="Disordered" evidence="7">
    <location>
        <begin position="1"/>
        <end position="30"/>
    </location>
</feature>
<dbReference type="GO" id="GO:0003700">
    <property type="term" value="F:DNA-binding transcription factor activity"/>
    <property type="evidence" value="ECO:0007669"/>
    <property type="project" value="InterPro"/>
</dbReference>
<dbReference type="SUPFAM" id="SSF54171">
    <property type="entry name" value="DNA-binding domain"/>
    <property type="match status" value="1"/>
</dbReference>
<evidence type="ECO:0000256" key="1">
    <source>
        <dbReference type="ARBA" id="ARBA00004123"/>
    </source>
</evidence>
<dbReference type="PANTHER" id="PTHR31190">
    <property type="entry name" value="DNA-BINDING DOMAIN"/>
    <property type="match status" value="1"/>
</dbReference>
<feature type="compositionally biased region" description="Low complexity" evidence="7">
    <location>
        <begin position="196"/>
        <end position="217"/>
    </location>
</feature>
<dbReference type="InterPro" id="IPR016177">
    <property type="entry name" value="DNA-bd_dom_sf"/>
</dbReference>
<dbReference type="Gene3D" id="3.30.730.10">
    <property type="entry name" value="AP2/ERF domain"/>
    <property type="match status" value="1"/>
</dbReference>
<keyword evidence="10" id="KW-1185">Reference proteome</keyword>
<dbReference type="PANTHER" id="PTHR31190:SF167">
    <property type="entry name" value="ETHYLENE-RESPONSIVE TRANSCRIPTION FACTOR ERF112"/>
    <property type="match status" value="1"/>
</dbReference>
<keyword evidence="4" id="KW-0804">Transcription</keyword>
<evidence type="ECO:0000259" key="8">
    <source>
        <dbReference type="PROSITE" id="PS51032"/>
    </source>
</evidence>
<evidence type="ECO:0000256" key="6">
    <source>
        <dbReference type="ARBA" id="ARBA00024343"/>
    </source>
</evidence>
<dbReference type="InterPro" id="IPR044808">
    <property type="entry name" value="ERF_plant"/>
</dbReference>
<dbReference type="PRINTS" id="PR00367">
    <property type="entry name" value="ETHRSPELEMNT"/>
</dbReference>
<comment type="caution">
    <text evidence="9">The sequence shown here is derived from an EMBL/GenBank/DDBJ whole genome shotgun (WGS) entry which is preliminary data.</text>
</comment>
<dbReference type="PROSITE" id="PS51032">
    <property type="entry name" value="AP2_ERF"/>
    <property type="match status" value="1"/>
</dbReference>
<evidence type="ECO:0000313" key="10">
    <source>
        <dbReference type="Proteomes" id="UP000593562"/>
    </source>
</evidence>
<evidence type="ECO:0000256" key="4">
    <source>
        <dbReference type="ARBA" id="ARBA00023163"/>
    </source>
</evidence>
<dbReference type="FunFam" id="3.30.730.10:FF:000001">
    <property type="entry name" value="Ethylene-responsive transcription factor 2"/>
    <property type="match status" value="1"/>
</dbReference>
<feature type="compositionally biased region" description="Polar residues" evidence="7">
    <location>
        <begin position="218"/>
        <end position="228"/>
    </location>
</feature>
<feature type="compositionally biased region" description="Basic and acidic residues" evidence="7">
    <location>
        <begin position="253"/>
        <end position="263"/>
    </location>
</feature>
<dbReference type="SMART" id="SM00380">
    <property type="entry name" value="AP2"/>
    <property type="match status" value="1"/>
</dbReference>
<evidence type="ECO:0000313" key="9">
    <source>
        <dbReference type="EMBL" id="KAF5741219.1"/>
    </source>
</evidence>
<dbReference type="CDD" id="cd00018">
    <property type="entry name" value="AP2"/>
    <property type="match status" value="1"/>
</dbReference>